<evidence type="ECO:0000256" key="4">
    <source>
        <dbReference type="RuleBase" id="RU004003"/>
    </source>
</evidence>
<dbReference type="PROSITE" id="PS50005">
    <property type="entry name" value="TPR"/>
    <property type="match status" value="2"/>
</dbReference>
<dbReference type="RefSeq" id="WP_194449956.1">
    <property type="nucleotide sequence ID" value="NZ_CP063849.1"/>
</dbReference>
<dbReference type="GO" id="GO:0009306">
    <property type="term" value="P:protein secretion"/>
    <property type="evidence" value="ECO:0007669"/>
    <property type="project" value="InterPro"/>
</dbReference>
<dbReference type="GO" id="GO:0030246">
    <property type="term" value="F:carbohydrate binding"/>
    <property type="evidence" value="ECO:0007669"/>
    <property type="project" value="InterPro"/>
</dbReference>
<keyword evidence="3" id="KW-0802">TPR repeat</keyword>
<gene>
    <name evidence="8" type="ORF">IRI77_37110</name>
</gene>
<dbReference type="SMART" id="SM00028">
    <property type="entry name" value="TPR"/>
    <property type="match status" value="2"/>
</dbReference>
<dbReference type="SUPFAM" id="SSF48452">
    <property type="entry name" value="TPR-like"/>
    <property type="match status" value="1"/>
</dbReference>
<dbReference type="Pfam" id="PF00963">
    <property type="entry name" value="Cohesin"/>
    <property type="match status" value="1"/>
</dbReference>
<accession>A0A7S7NR68</accession>
<evidence type="ECO:0000313" key="9">
    <source>
        <dbReference type="Proteomes" id="UP000593892"/>
    </source>
</evidence>
<feature type="compositionally biased region" description="Low complexity" evidence="5">
    <location>
        <begin position="626"/>
        <end position="639"/>
    </location>
</feature>
<dbReference type="PRINTS" id="PR00811">
    <property type="entry name" value="BCTERIALGSPD"/>
</dbReference>
<protein>
    <recommendedName>
        <fullName evidence="10">Cohesin domain-containing protein</fullName>
    </recommendedName>
</protein>
<feature type="domain" description="Cohesin" evidence="7">
    <location>
        <begin position="686"/>
        <end position="807"/>
    </location>
</feature>
<dbReference type="Pfam" id="PF00263">
    <property type="entry name" value="Secretin"/>
    <property type="match status" value="1"/>
</dbReference>
<feature type="domain" description="Type II/III secretion system secretin-like" evidence="6">
    <location>
        <begin position="400"/>
        <end position="570"/>
    </location>
</feature>
<dbReference type="SUPFAM" id="SSF49384">
    <property type="entry name" value="Carbohydrate-binding domain"/>
    <property type="match status" value="1"/>
</dbReference>
<feature type="region of interest" description="Disordered" evidence="5">
    <location>
        <begin position="128"/>
        <end position="151"/>
    </location>
</feature>
<dbReference type="AlphaFoldDB" id="A0A7S7NR68"/>
<dbReference type="Gene3D" id="1.25.40.10">
    <property type="entry name" value="Tetratricopeptide repeat domain"/>
    <property type="match status" value="1"/>
</dbReference>
<keyword evidence="2" id="KW-0472">Membrane</keyword>
<dbReference type="InterPro" id="IPR004846">
    <property type="entry name" value="T2SS/T3SS_dom"/>
</dbReference>
<feature type="repeat" description="TPR" evidence="3">
    <location>
        <begin position="78"/>
        <end position="111"/>
    </location>
</feature>
<dbReference type="PANTHER" id="PTHR30332">
    <property type="entry name" value="PROBABLE GENERAL SECRETION PATHWAY PROTEIN D"/>
    <property type="match status" value="1"/>
</dbReference>
<sequence length="809" mass="86356">MNRLAVLAAACGLVFLAITVPLAIAGNRKGDSLLEQGRAAETAREYDKALELYEKAVAADPRDTGYILALRRVRFAAGQAHVDAGQKMRKEGKLQEALSEFQRAFAIDPASTIAEQELRRTNAMIEREKAKKEDPNSAAVTPGNEAGMTPAETARKDAEQRASRILPVPELKPISQELLGLKMSNQGTKVLYETLGKVAGINVLFDSEFQDQQKKFSVDLSNTTLDEALDYLALLTKTFVKPLSGNTIFVTQDNVTKRRDYEEQVTRIFYLQNLTSPQELQEVMTGMRTVTDVRKVFPVNSQSAIVVRGTADQVALAEKVLLDLDKAKPEVVVDVIVMESNKDRTRDIGMSLVSGGKNGFSSTITPTPGGSSSSSVSLKGLSSLGLGDWSATVPGAFLEALAKDSSSKVITTPQVRATDGQKATLRLGDRYPYATGSFQSGAGAVGVSPLVSTQFQFAEVGVNLDLTPRIHSNDEVSMQVEFEISNIRDKVDVGGLSQPVIGQRKVSHIIRVREGEVTLIGGLMQATQTKVRSGLPGLMNLPFFGRFFSTDSIENINSDLLVALVPHIVRGPEVTAENVRAIATGTESIYKLSYSPKKEDKKATPAAAPKPPTGPSGLPMAPSSRVTVPTPVVPGTETPRSQVDNQPVPAVQSNPGISPDNPGLGRPTAGPGTPTLLLRPSASQVSPAEAFTVTLQVDNVTDLFTAPMRVTYDNKVLKLVEVTKGDFMGGDGQQVTFSESKVDAQGMAIVNMNRLPGAGGISGSGTLVNLKFTAVAAGTSQITLADLTMRDARLQSIPVTAPVTSITVK</sequence>
<dbReference type="Gene3D" id="3.30.1370.120">
    <property type="match status" value="1"/>
</dbReference>
<evidence type="ECO:0000256" key="1">
    <source>
        <dbReference type="ARBA" id="ARBA00004370"/>
    </source>
</evidence>
<feature type="compositionally biased region" description="Polar residues" evidence="5">
    <location>
        <begin position="640"/>
        <end position="656"/>
    </location>
</feature>
<dbReference type="KEGG" id="pfer:IRI77_37110"/>
<evidence type="ECO:0000256" key="3">
    <source>
        <dbReference type="PROSITE-ProRule" id="PRU00339"/>
    </source>
</evidence>
<dbReference type="GO" id="GO:0016020">
    <property type="term" value="C:membrane"/>
    <property type="evidence" value="ECO:0007669"/>
    <property type="project" value="UniProtKB-SubCell"/>
</dbReference>
<evidence type="ECO:0000256" key="5">
    <source>
        <dbReference type="SAM" id="MobiDB-lite"/>
    </source>
</evidence>
<evidence type="ECO:0000313" key="8">
    <source>
        <dbReference type="EMBL" id="QOY88293.1"/>
    </source>
</evidence>
<evidence type="ECO:0000259" key="6">
    <source>
        <dbReference type="Pfam" id="PF00263"/>
    </source>
</evidence>
<dbReference type="InterPro" id="IPR008965">
    <property type="entry name" value="CBM2/CBM3_carb-bd_dom_sf"/>
</dbReference>
<feature type="repeat" description="TPR" evidence="3">
    <location>
        <begin position="30"/>
        <end position="63"/>
    </location>
</feature>
<dbReference type="Gene3D" id="2.60.40.680">
    <property type="match status" value="1"/>
</dbReference>
<name>A0A7S7NR68_PALFE</name>
<dbReference type="InterPro" id="IPR001775">
    <property type="entry name" value="GspD/PilQ"/>
</dbReference>
<keyword evidence="9" id="KW-1185">Reference proteome</keyword>
<dbReference type="GO" id="GO:0000272">
    <property type="term" value="P:polysaccharide catabolic process"/>
    <property type="evidence" value="ECO:0007669"/>
    <property type="project" value="InterPro"/>
</dbReference>
<dbReference type="CDD" id="cd08547">
    <property type="entry name" value="Type_II_cohesin"/>
    <property type="match status" value="1"/>
</dbReference>
<proteinExistence type="inferred from homology"/>
<dbReference type="PANTHER" id="PTHR30332:SF17">
    <property type="entry name" value="TYPE IV PILIATION SYSTEM PROTEIN DR_0774-RELATED"/>
    <property type="match status" value="1"/>
</dbReference>
<evidence type="ECO:0000256" key="2">
    <source>
        <dbReference type="ARBA" id="ARBA00023136"/>
    </source>
</evidence>
<feature type="region of interest" description="Disordered" evidence="5">
    <location>
        <begin position="593"/>
        <end position="675"/>
    </location>
</feature>
<dbReference type="EMBL" id="CP063849">
    <property type="protein sequence ID" value="QOY88293.1"/>
    <property type="molecule type" value="Genomic_DNA"/>
</dbReference>
<dbReference type="Proteomes" id="UP000593892">
    <property type="component" value="Chromosome"/>
</dbReference>
<evidence type="ECO:0000259" key="7">
    <source>
        <dbReference type="Pfam" id="PF00963"/>
    </source>
</evidence>
<evidence type="ECO:0008006" key="10">
    <source>
        <dbReference type="Google" id="ProtNLM"/>
    </source>
</evidence>
<comment type="similarity">
    <text evidence="4">Belongs to the bacterial secretin family.</text>
</comment>
<dbReference type="InterPro" id="IPR019734">
    <property type="entry name" value="TPR_rpt"/>
</dbReference>
<dbReference type="InterPro" id="IPR050810">
    <property type="entry name" value="Bact_Secretion_Sys_Channel"/>
</dbReference>
<reference evidence="8 9" key="1">
    <citation type="submission" date="2020-10" db="EMBL/GenBank/DDBJ databases">
        <title>Complete genome sequence of Paludibaculum fermentans P105T, a facultatively anaerobic acidobacterium capable of dissimilatory Fe(III) reduction.</title>
        <authorList>
            <person name="Dedysh S.N."/>
            <person name="Beletsky A.V."/>
            <person name="Kulichevskaya I.S."/>
            <person name="Mardanov A.V."/>
            <person name="Ravin N.V."/>
        </authorList>
    </citation>
    <scope>NUCLEOTIDE SEQUENCE [LARGE SCALE GENOMIC DNA]</scope>
    <source>
        <strain evidence="8 9">P105</strain>
    </source>
</reference>
<dbReference type="GO" id="GO:0015627">
    <property type="term" value="C:type II protein secretion system complex"/>
    <property type="evidence" value="ECO:0007669"/>
    <property type="project" value="TreeGrafter"/>
</dbReference>
<dbReference type="InterPro" id="IPR038591">
    <property type="entry name" value="NolW-like_sf"/>
</dbReference>
<organism evidence="8 9">
    <name type="scientific">Paludibaculum fermentans</name>
    <dbReference type="NCBI Taxonomy" id="1473598"/>
    <lineage>
        <taxon>Bacteria</taxon>
        <taxon>Pseudomonadati</taxon>
        <taxon>Acidobacteriota</taxon>
        <taxon>Terriglobia</taxon>
        <taxon>Bryobacterales</taxon>
        <taxon>Bryobacteraceae</taxon>
        <taxon>Paludibaculum</taxon>
    </lineage>
</organism>
<comment type="subcellular location">
    <subcellularLocation>
        <location evidence="1">Membrane</location>
    </subcellularLocation>
</comment>
<dbReference type="InterPro" id="IPR011990">
    <property type="entry name" value="TPR-like_helical_dom_sf"/>
</dbReference>
<dbReference type="InterPro" id="IPR002102">
    <property type="entry name" value="Cohesin_dom"/>
</dbReference>